<evidence type="ECO:0000256" key="4">
    <source>
        <dbReference type="ARBA" id="ARBA00022475"/>
    </source>
</evidence>
<dbReference type="PANTHER" id="PTHR30065:SF8">
    <property type="entry name" value="FLAGELLAR BIOSYNTHETIC PROTEIN FLIR"/>
    <property type="match status" value="1"/>
</dbReference>
<keyword evidence="13" id="KW-1185">Reference proteome</keyword>
<organism evidence="12 13">
    <name type="scientific">Janthinobacterium violaceinigrum</name>
    <dbReference type="NCBI Taxonomy" id="2654252"/>
    <lineage>
        <taxon>Bacteria</taxon>
        <taxon>Pseudomonadati</taxon>
        <taxon>Pseudomonadota</taxon>
        <taxon>Betaproteobacteria</taxon>
        <taxon>Burkholderiales</taxon>
        <taxon>Oxalobacteraceae</taxon>
        <taxon>Janthinobacterium</taxon>
    </lineage>
</organism>
<evidence type="ECO:0000256" key="7">
    <source>
        <dbReference type="ARBA" id="ARBA00023136"/>
    </source>
</evidence>
<dbReference type="Proteomes" id="UP000468717">
    <property type="component" value="Unassembled WGS sequence"/>
</dbReference>
<evidence type="ECO:0000313" key="12">
    <source>
        <dbReference type="EMBL" id="KAB8057819.1"/>
    </source>
</evidence>
<dbReference type="InterPro" id="IPR006303">
    <property type="entry name" value="FliR"/>
</dbReference>
<evidence type="ECO:0000256" key="1">
    <source>
        <dbReference type="ARBA" id="ARBA00002578"/>
    </source>
</evidence>
<dbReference type="PRINTS" id="PR00953">
    <property type="entry name" value="TYPE3IMRPROT"/>
</dbReference>
<keyword evidence="12" id="KW-0969">Cilium</keyword>
<dbReference type="GO" id="GO:0006605">
    <property type="term" value="P:protein targeting"/>
    <property type="evidence" value="ECO:0007669"/>
    <property type="project" value="UniProtKB-UniRule"/>
</dbReference>
<evidence type="ECO:0000256" key="9">
    <source>
        <dbReference type="NCBIfam" id="TIGR01400"/>
    </source>
</evidence>
<dbReference type="GO" id="GO:0044780">
    <property type="term" value="P:bacterial-type flagellum assembly"/>
    <property type="evidence" value="ECO:0007669"/>
    <property type="project" value="UniProtKB-UniRule"/>
</dbReference>
<dbReference type="AlphaFoldDB" id="A0A6I1HM20"/>
<evidence type="ECO:0000256" key="10">
    <source>
        <dbReference type="RuleBase" id="RU362071"/>
    </source>
</evidence>
<dbReference type="RefSeq" id="WP_152285347.1">
    <property type="nucleotide sequence ID" value="NZ_WFLI01000075.1"/>
</dbReference>
<feature type="transmembrane region" description="Helical" evidence="10">
    <location>
        <begin position="212"/>
        <end position="238"/>
    </location>
</feature>
<evidence type="ECO:0000313" key="13">
    <source>
        <dbReference type="Proteomes" id="UP000468717"/>
    </source>
</evidence>
<feature type="transmembrane region" description="Helical" evidence="10">
    <location>
        <begin position="70"/>
        <end position="93"/>
    </location>
</feature>
<dbReference type="GO" id="GO:0005886">
    <property type="term" value="C:plasma membrane"/>
    <property type="evidence" value="ECO:0007669"/>
    <property type="project" value="UniProtKB-SubCell"/>
</dbReference>
<evidence type="ECO:0000256" key="6">
    <source>
        <dbReference type="ARBA" id="ARBA00022989"/>
    </source>
</evidence>
<keyword evidence="12" id="KW-0282">Flagellum</keyword>
<feature type="transmembrane region" description="Helical" evidence="10">
    <location>
        <begin position="129"/>
        <end position="152"/>
    </location>
</feature>
<comment type="caution">
    <text evidence="12">The sequence shown here is derived from an EMBL/GenBank/DDBJ whole genome shotgun (WGS) entry which is preliminary data.</text>
</comment>
<evidence type="ECO:0000256" key="2">
    <source>
        <dbReference type="ARBA" id="ARBA00009772"/>
    </source>
</evidence>
<proteinExistence type="inferred from homology"/>
<name>A0A6I1HM20_9BURK</name>
<feature type="region of interest" description="Disordered" evidence="11">
    <location>
        <begin position="258"/>
        <end position="291"/>
    </location>
</feature>
<keyword evidence="4 10" id="KW-1003">Cell membrane</keyword>
<feature type="transmembrane region" description="Helical" evidence="10">
    <location>
        <begin position="45"/>
        <end position="64"/>
    </location>
</feature>
<dbReference type="GO" id="GO:0009425">
    <property type="term" value="C:bacterial-type flagellum basal body"/>
    <property type="evidence" value="ECO:0007669"/>
    <property type="project" value="UniProtKB-SubCell"/>
</dbReference>
<keyword evidence="8 10" id="KW-0975">Bacterial flagellum</keyword>
<protein>
    <recommendedName>
        <fullName evidence="3 9">Flagellar biosynthetic protein FliR</fullName>
    </recommendedName>
</protein>
<evidence type="ECO:0000256" key="5">
    <source>
        <dbReference type="ARBA" id="ARBA00022692"/>
    </source>
</evidence>
<reference evidence="12 13" key="1">
    <citation type="submission" date="2019-10" db="EMBL/GenBank/DDBJ databases">
        <title>Three novel species isolated from a subtropical stream in China.</title>
        <authorList>
            <person name="Lu H."/>
        </authorList>
    </citation>
    <scope>NUCLEOTIDE SEQUENCE [LARGE SCALE GENOMIC DNA]</scope>
    <source>
        <strain evidence="12 13">FT13W</strain>
    </source>
</reference>
<dbReference type="Pfam" id="PF01311">
    <property type="entry name" value="Bac_export_1"/>
    <property type="match status" value="1"/>
</dbReference>
<comment type="similarity">
    <text evidence="2 10">Belongs to the FliR/MopE/SpaR family.</text>
</comment>
<keyword evidence="6 10" id="KW-1133">Transmembrane helix</keyword>
<gene>
    <name evidence="12" type="primary">fliR</name>
    <name evidence="12" type="ORF">GCN75_28540</name>
</gene>
<feature type="transmembrane region" description="Helical" evidence="10">
    <location>
        <begin position="12"/>
        <end position="33"/>
    </location>
</feature>
<comment type="subcellular location">
    <subcellularLocation>
        <location evidence="10">Cell membrane</location>
        <topology evidence="10">Multi-pass membrane protein</topology>
    </subcellularLocation>
    <subcellularLocation>
        <location evidence="10">Bacterial flagellum basal body</location>
    </subcellularLocation>
</comment>
<feature type="transmembrane region" description="Helical" evidence="10">
    <location>
        <begin position="187"/>
        <end position="205"/>
    </location>
</feature>
<evidence type="ECO:0000256" key="11">
    <source>
        <dbReference type="SAM" id="MobiDB-lite"/>
    </source>
</evidence>
<dbReference type="InterPro" id="IPR002010">
    <property type="entry name" value="T3SS_IM_R"/>
</dbReference>
<dbReference type="EMBL" id="WFLI01000075">
    <property type="protein sequence ID" value="KAB8057819.1"/>
    <property type="molecule type" value="Genomic_DNA"/>
</dbReference>
<keyword evidence="5 10" id="KW-0812">Transmembrane</keyword>
<accession>A0A6I1HM20</accession>
<dbReference type="PANTHER" id="PTHR30065">
    <property type="entry name" value="FLAGELLAR BIOSYNTHETIC PROTEIN FLIR"/>
    <property type="match status" value="1"/>
</dbReference>
<keyword evidence="7 10" id="KW-0472">Membrane</keyword>
<sequence length="291" mass="30501">MLTLSSIELNTWIAALLWPLSRILGLIAAAPLFGNAAVPASVKVALGALLAMIIAPTVPALPAVNPMSLPGLLILTQEMLVGLAMGFSIRIVFSAIEMAGEISSLTMGLGFASFFDPQTKGRSSAISQFLVMLATLMFLTVNGHLVLLAALAESFVSLPISSSPISSGGFQQLAAWGGEIFRSGLQISLPIIAALLLTNVALGILTRAAPQLNIFGIGFPVTLGVGLLVISMVLPYLATPFQNMFLRGIETARLLPRGFATRDRPPPPAPPNPLRPASGYPAPRWSAAGRR</sequence>
<dbReference type="NCBIfam" id="TIGR01400">
    <property type="entry name" value="fliR"/>
    <property type="match status" value="1"/>
</dbReference>
<comment type="function">
    <text evidence="1 10">Role in flagellar biosynthesis.</text>
</comment>
<evidence type="ECO:0000256" key="8">
    <source>
        <dbReference type="ARBA" id="ARBA00023143"/>
    </source>
</evidence>
<evidence type="ECO:0000256" key="3">
    <source>
        <dbReference type="ARBA" id="ARBA00021717"/>
    </source>
</evidence>
<keyword evidence="12" id="KW-0966">Cell projection</keyword>